<evidence type="ECO:0000256" key="1">
    <source>
        <dbReference type="PROSITE-ProRule" id="PRU00047"/>
    </source>
</evidence>
<feature type="domain" description="CCHC-type" evidence="3">
    <location>
        <begin position="254"/>
        <end position="270"/>
    </location>
</feature>
<dbReference type="PANTHER" id="PTHR47592">
    <property type="entry name" value="PBF68 PROTEIN"/>
    <property type="match status" value="1"/>
</dbReference>
<keyword evidence="1" id="KW-0862">Zinc</keyword>
<evidence type="ECO:0000256" key="2">
    <source>
        <dbReference type="SAM" id="MobiDB-lite"/>
    </source>
</evidence>
<proteinExistence type="predicted"/>
<protein>
    <submittedName>
        <fullName evidence="4">Retrovirus-related Pol polyprotein from transposon TNT 1-94</fullName>
    </submittedName>
</protein>
<gene>
    <name evidence="4" type="ORF">V5N11_032442</name>
</gene>
<dbReference type="Pfam" id="PF14223">
    <property type="entry name" value="Retrotran_gag_2"/>
    <property type="match status" value="1"/>
</dbReference>
<dbReference type="Pfam" id="PF00098">
    <property type="entry name" value="zf-CCHC"/>
    <property type="match status" value="1"/>
</dbReference>
<evidence type="ECO:0000313" key="4">
    <source>
        <dbReference type="EMBL" id="KAL1206301.1"/>
    </source>
</evidence>
<dbReference type="InterPro" id="IPR036875">
    <property type="entry name" value="Znf_CCHC_sf"/>
</dbReference>
<accession>A0ABD1AJL3</accession>
<dbReference type="AlphaFoldDB" id="A0ABD1AJL3"/>
<dbReference type="Pfam" id="PF22936">
    <property type="entry name" value="Pol_BBD"/>
    <property type="match status" value="1"/>
</dbReference>
<dbReference type="PROSITE" id="PS50158">
    <property type="entry name" value="ZF_CCHC"/>
    <property type="match status" value="1"/>
</dbReference>
<dbReference type="Gene3D" id="4.10.60.10">
    <property type="entry name" value="Zinc finger, CCHC-type"/>
    <property type="match status" value="1"/>
</dbReference>
<dbReference type="Proteomes" id="UP001558713">
    <property type="component" value="Unassembled WGS sequence"/>
</dbReference>
<keyword evidence="5" id="KW-1185">Reference proteome</keyword>
<reference evidence="4 5" key="1">
    <citation type="submission" date="2024-04" db="EMBL/GenBank/DDBJ databases">
        <title>Genome assembly C_amara_ONT_v2.</title>
        <authorList>
            <person name="Yant L."/>
            <person name="Moore C."/>
            <person name="Slenker M."/>
        </authorList>
    </citation>
    <scope>NUCLEOTIDE SEQUENCE [LARGE SCALE GENOMIC DNA]</scope>
    <source>
        <tissue evidence="4">Leaf</tissue>
    </source>
</reference>
<feature type="compositionally biased region" description="Basic residues" evidence="2">
    <location>
        <begin position="216"/>
        <end position="227"/>
    </location>
</feature>
<dbReference type="GO" id="GO:0008270">
    <property type="term" value="F:zinc ion binding"/>
    <property type="evidence" value="ECO:0007669"/>
    <property type="project" value="UniProtKB-KW"/>
</dbReference>
<dbReference type="InterPro" id="IPR054722">
    <property type="entry name" value="PolX-like_BBD"/>
</dbReference>
<dbReference type="SMART" id="SM00343">
    <property type="entry name" value="ZnF_C2HC"/>
    <property type="match status" value="1"/>
</dbReference>
<sequence length="457" mass="51426">MSSSNHNTFSPRSVLEKEKLNGSNFLEWYRNLRIVLRQEKRDYVLEKVLPEKYRSNAPQSDKNAWDKHYNDVVDVTCLMLATMNSDLQKQYENVASPIEMITSLKTMFQEQARTERYQMVKSLVEFKQPKDAPVSPHVIKMMGYIDNMGKLDCPISQELATDIILQSLPSSYDQFIMNYNMNSLTKTLTELHGMLKTAKPNIKKGTPNVLMVQGGKKFKKPSKGKGKGKADQVVNQDKPAPPHKPKAGPSKDDKCHFCKEPGHWKRNCKKFLEGFKNLKKAYETTSPGIYVIEVNVTSSVSTSWVLDTGCGAHICTNMQALSNKRKVEKGQVELRVGNGARVAALAVGTYHLSLPSGLVLDLHNCYYVPAISRNIISVSCLDLDGFDFSIKNKCCSFNQNGMFYGSAPLENGLYVLNQSMPVYNINTKRFKSNDENPTFLSALSFGPHKRETHSEAP</sequence>
<comment type="caution">
    <text evidence="4">The sequence shown here is derived from an EMBL/GenBank/DDBJ whole genome shotgun (WGS) entry which is preliminary data.</text>
</comment>
<dbReference type="InterPro" id="IPR001878">
    <property type="entry name" value="Znf_CCHC"/>
</dbReference>
<keyword evidence="1" id="KW-0863">Zinc-finger</keyword>
<organism evidence="4 5">
    <name type="scientific">Cardamine amara subsp. amara</name>
    <dbReference type="NCBI Taxonomy" id="228776"/>
    <lineage>
        <taxon>Eukaryota</taxon>
        <taxon>Viridiplantae</taxon>
        <taxon>Streptophyta</taxon>
        <taxon>Embryophyta</taxon>
        <taxon>Tracheophyta</taxon>
        <taxon>Spermatophyta</taxon>
        <taxon>Magnoliopsida</taxon>
        <taxon>eudicotyledons</taxon>
        <taxon>Gunneridae</taxon>
        <taxon>Pentapetalae</taxon>
        <taxon>rosids</taxon>
        <taxon>malvids</taxon>
        <taxon>Brassicales</taxon>
        <taxon>Brassicaceae</taxon>
        <taxon>Cardamineae</taxon>
        <taxon>Cardamine</taxon>
    </lineage>
</organism>
<feature type="region of interest" description="Disordered" evidence="2">
    <location>
        <begin position="213"/>
        <end position="253"/>
    </location>
</feature>
<dbReference type="PANTHER" id="PTHR47592:SF31">
    <property type="entry name" value="ZINC FINGER, CCHC-TYPE-RELATED"/>
    <property type="match status" value="1"/>
</dbReference>
<dbReference type="EMBL" id="JBANAX010000503">
    <property type="protein sequence ID" value="KAL1206301.1"/>
    <property type="molecule type" value="Genomic_DNA"/>
</dbReference>
<evidence type="ECO:0000313" key="5">
    <source>
        <dbReference type="Proteomes" id="UP001558713"/>
    </source>
</evidence>
<name>A0ABD1AJL3_CARAN</name>
<dbReference type="SUPFAM" id="SSF57756">
    <property type="entry name" value="Retrovirus zinc finger-like domains"/>
    <property type="match status" value="1"/>
</dbReference>
<evidence type="ECO:0000259" key="3">
    <source>
        <dbReference type="PROSITE" id="PS50158"/>
    </source>
</evidence>
<keyword evidence="1" id="KW-0479">Metal-binding</keyword>